<comment type="similarity">
    <text evidence="2">Belongs to the MscS (TC 1.A.23) family.</text>
</comment>
<evidence type="ECO:0008006" key="11">
    <source>
        <dbReference type="Google" id="ProtNLM"/>
    </source>
</evidence>
<dbReference type="SUPFAM" id="SSF50182">
    <property type="entry name" value="Sm-like ribonucleoproteins"/>
    <property type="match status" value="1"/>
</dbReference>
<dbReference type="InterPro" id="IPR010920">
    <property type="entry name" value="LSM_dom_sf"/>
</dbReference>
<evidence type="ECO:0000259" key="8">
    <source>
        <dbReference type="Pfam" id="PF21082"/>
    </source>
</evidence>
<keyword evidence="4" id="KW-0812">Transmembrane</keyword>
<dbReference type="Pfam" id="PF21082">
    <property type="entry name" value="MS_channel_3rd"/>
    <property type="match status" value="1"/>
</dbReference>
<evidence type="ECO:0000313" key="10">
    <source>
        <dbReference type="Proteomes" id="UP000658258"/>
    </source>
</evidence>
<evidence type="ECO:0000256" key="4">
    <source>
        <dbReference type="ARBA" id="ARBA00022692"/>
    </source>
</evidence>
<evidence type="ECO:0000313" key="9">
    <source>
        <dbReference type="EMBL" id="GHE50630.1"/>
    </source>
</evidence>
<dbReference type="PANTHER" id="PTHR30221">
    <property type="entry name" value="SMALL-CONDUCTANCE MECHANOSENSITIVE CHANNEL"/>
    <property type="match status" value="1"/>
</dbReference>
<comment type="caution">
    <text evidence="9">The sequence shown here is derived from an EMBL/GenBank/DDBJ whole genome shotgun (WGS) entry which is preliminary data.</text>
</comment>
<dbReference type="InterPro" id="IPR011066">
    <property type="entry name" value="MscS_channel_C_sf"/>
</dbReference>
<name>A0ABQ3I0G2_9BACT</name>
<dbReference type="Gene3D" id="2.30.30.60">
    <property type="match status" value="1"/>
</dbReference>
<evidence type="ECO:0000256" key="5">
    <source>
        <dbReference type="ARBA" id="ARBA00022989"/>
    </source>
</evidence>
<evidence type="ECO:0000256" key="3">
    <source>
        <dbReference type="ARBA" id="ARBA00022475"/>
    </source>
</evidence>
<evidence type="ECO:0000256" key="2">
    <source>
        <dbReference type="ARBA" id="ARBA00008017"/>
    </source>
</evidence>
<dbReference type="Pfam" id="PF00924">
    <property type="entry name" value="MS_channel_2nd"/>
    <property type="match status" value="1"/>
</dbReference>
<dbReference type="InterPro" id="IPR023408">
    <property type="entry name" value="MscS_beta-dom_sf"/>
</dbReference>
<dbReference type="InterPro" id="IPR049278">
    <property type="entry name" value="MS_channel_C"/>
</dbReference>
<evidence type="ECO:0000259" key="7">
    <source>
        <dbReference type="Pfam" id="PF00924"/>
    </source>
</evidence>
<comment type="subcellular location">
    <subcellularLocation>
        <location evidence="1">Cell membrane</location>
        <topology evidence="1">Multi-pass membrane protein</topology>
    </subcellularLocation>
</comment>
<keyword evidence="3" id="KW-1003">Cell membrane</keyword>
<keyword evidence="6" id="KW-0472">Membrane</keyword>
<dbReference type="InterPro" id="IPR006685">
    <property type="entry name" value="MscS_channel_2nd"/>
</dbReference>
<sequence>MWIELNPPNNLTTMGQIESKIRKALQPMLEVFSGLLIRATSPFRKGDFIEIDGRLGSVEHKGIRFTILRSIDGEPVHVPNTLFFTKHLHNLSHQNIVNVDLETKVCYSENMAKIKKLINDYLSNNKLVLRNPSPKVVVKKMKNSHVELGVKVWCSLEKYLEVDAETELLLNQFLISQGVKVASENTAAAKLMA</sequence>
<accession>A0ABQ3I0G2</accession>
<protein>
    <recommendedName>
        <fullName evidence="11">Mechanosensitive ion channel protein MscS</fullName>
    </recommendedName>
</protein>
<evidence type="ECO:0000256" key="6">
    <source>
        <dbReference type="ARBA" id="ARBA00023136"/>
    </source>
</evidence>
<gene>
    <name evidence="9" type="ORF">GCM10011340_00710</name>
</gene>
<reference evidence="10" key="1">
    <citation type="journal article" date="2019" name="Int. J. Syst. Evol. Microbiol.">
        <title>The Global Catalogue of Microorganisms (GCM) 10K type strain sequencing project: providing services to taxonomists for standard genome sequencing and annotation.</title>
        <authorList>
            <consortium name="The Broad Institute Genomics Platform"/>
            <consortium name="The Broad Institute Genome Sequencing Center for Infectious Disease"/>
            <person name="Wu L."/>
            <person name="Ma J."/>
        </authorList>
    </citation>
    <scope>NUCLEOTIDE SEQUENCE [LARGE SCALE GENOMIC DNA]</scope>
    <source>
        <strain evidence="10">CGMCC 1.15111</strain>
    </source>
</reference>
<organism evidence="9 10">
    <name type="scientific">Roseivirga thermotolerans</name>
    <dbReference type="NCBI Taxonomy" id="1758176"/>
    <lineage>
        <taxon>Bacteria</taxon>
        <taxon>Pseudomonadati</taxon>
        <taxon>Bacteroidota</taxon>
        <taxon>Cytophagia</taxon>
        <taxon>Cytophagales</taxon>
        <taxon>Roseivirgaceae</taxon>
        <taxon>Roseivirga</taxon>
    </lineage>
</organism>
<dbReference type="InterPro" id="IPR045275">
    <property type="entry name" value="MscS_archaea/bacteria_type"/>
</dbReference>
<dbReference type="Gene3D" id="3.30.70.100">
    <property type="match status" value="1"/>
</dbReference>
<keyword evidence="5" id="KW-1133">Transmembrane helix</keyword>
<dbReference type="SUPFAM" id="SSF82689">
    <property type="entry name" value="Mechanosensitive channel protein MscS (YggB), C-terminal domain"/>
    <property type="match status" value="1"/>
</dbReference>
<proteinExistence type="inferred from homology"/>
<dbReference type="PANTHER" id="PTHR30221:SF1">
    <property type="entry name" value="SMALL-CONDUCTANCE MECHANOSENSITIVE CHANNEL"/>
    <property type="match status" value="1"/>
</dbReference>
<feature type="domain" description="Mechanosensitive ion channel MscS" evidence="7">
    <location>
        <begin position="29"/>
        <end position="93"/>
    </location>
</feature>
<dbReference type="Proteomes" id="UP000658258">
    <property type="component" value="Unassembled WGS sequence"/>
</dbReference>
<dbReference type="EMBL" id="BNAG01000001">
    <property type="protein sequence ID" value="GHE50630.1"/>
    <property type="molecule type" value="Genomic_DNA"/>
</dbReference>
<dbReference type="RefSeq" id="WP_189628202.1">
    <property type="nucleotide sequence ID" value="NZ_BNAG01000001.1"/>
</dbReference>
<evidence type="ECO:0000256" key="1">
    <source>
        <dbReference type="ARBA" id="ARBA00004651"/>
    </source>
</evidence>
<feature type="domain" description="Mechanosensitive ion channel MscS C-terminal" evidence="8">
    <location>
        <begin position="100"/>
        <end position="166"/>
    </location>
</feature>
<keyword evidence="10" id="KW-1185">Reference proteome</keyword>